<dbReference type="PROSITE" id="PS50835">
    <property type="entry name" value="IG_LIKE"/>
    <property type="match status" value="2"/>
</dbReference>
<dbReference type="InterPro" id="IPR036179">
    <property type="entry name" value="Ig-like_dom_sf"/>
</dbReference>
<dbReference type="Pfam" id="PF07679">
    <property type="entry name" value="I-set"/>
    <property type="match status" value="2"/>
</dbReference>
<dbReference type="InterPro" id="IPR003599">
    <property type="entry name" value="Ig_sub"/>
</dbReference>
<keyword evidence="3" id="KW-1185">Reference proteome</keyword>
<dbReference type="InterPro" id="IPR013098">
    <property type="entry name" value="Ig_I-set"/>
</dbReference>
<dbReference type="PANTHER" id="PTHR47633:SF4">
    <property type="entry name" value="MYOPALLADIN ISOFORM X1"/>
    <property type="match status" value="1"/>
</dbReference>
<dbReference type="Proteomes" id="UP000472264">
    <property type="component" value="Chromosome 21"/>
</dbReference>
<evidence type="ECO:0000259" key="1">
    <source>
        <dbReference type="PROSITE" id="PS50835"/>
    </source>
</evidence>
<accession>A0A665T4L4</accession>
<feature type="domain" description="Ig-like" evidence="1">
    <location>
        <begin position="48"/>
        <end position="125"/>
    </location>
</feature>
<reference evidence="2" key="1">
    <citation type="submission" date="2021-04" db="EMBL/GenBank/DDBJ databases">
        <authorList>
            <consortium name="Wellcome Sanger Institute Data Sharing"/>
        </authorList>
    </citation>
    <scope>NUCLEOTIDE SEQUENCE [LARGE SCALE GENOMIC DNA]</scope>
</reference>
<sequence>LCIWSVRWMRKLELVTLRQALSRLDANTSVVLTVVNMVSTDTVISEPPMFSKRIESATAVLGNTVKLQGTLKGSDPITVKWMKDSELLRDDDPNVKIRFENHITSISFSSVEIKHSGKYTCVAENEAGTFLLIGNIFQRILDKAASISVTTGDSAMLVCTISGTPELKVKWFKDGKEMISGRKYKMTVKENMATLKILAAEKGDTSDGSYTCVAKNKAGSVCCSEILTVKG</sequence>
<dbReference type="InterPro" id="IPR007110">
    <property type="entry name" value="Ig-like_dom"/>
</dbReference>
<evidence type="ECO:0000313" key="2">
    <source>
        <dbReference type="Ensembl" id="ENSENLP00000004549.1"/>
    </source>
</evidence>
<dbReference type="Ensembl" id="ENSENLT00000004795.1">
    <property type="protein sequence ID" value="ENSENLP00000004549.1"/>
    <property type="gene ID" value="ENSENLG00000002234.1"/>
</dbReference>
<organism evidence="2 3">
    <name type="scientific">Echeneis naucrates</name>
    <name type="common">Live sharksucker</name>
    <dbReference type="NCBI Taxonomy" id="173247"/>
    <lineage>
        <taxon>Eukaryota</taxon>
        <taxon>Metazoa</taxon>
        <taxon>Chordata</taxon>
        <taxon>Craniata</taxon>
        <taxon>Vertebrata</taxon>
        <taxon>Euteleostomi</taxon>
        <taxon>Actinopterygii</taxon>
        <taxon>Neopterygii</taxon>
        <taxon>Teleostei</taxon>
        <taxon>Neoteleostei</taxon>
        <taxon>Acanthomorphata</taxon>
        <taxon>Carangaria</taxon>
        <taxon>Carangiformes</taxon>
        <taxon>Echeneidae</taxon>
        <taxon>Echeneis</taxon>
    </lineage>
</organism>
<dbReference type="InterPro" id="IPR013783">
    <property type="entry name" value="Ig-like_fold"/>
</dbReference>
<reference evidence="2" key="2">
    <citation type="submission" date="2025-08" db="UniProtKB">
        <authorList>
            <consortium name="Ensembl"/>
        </authorList>
    </citation>
    <scope>IDENTIFICATION</scope>
</reference>
<dbReference type="PANTHER" id="PTHR47633">
    <property type="entry name" value="IMMUNOGLOBULIN"/>
    <property type="match status" value="1"/>
</dbReference>
<dbReference type="SUPFAM" id="SSF48726">
    <property type="entry name" value="Immunoglobulin"/>
    <property type="match status" value="2"/>
</dbReference>
<reference evidence="2" key="3">
    <citation type="submission" date="2025-09" db="UniProtKB">
        <authorList>
            <consortium name="Ensembl"/>
        </authorList>
    </citation>
    <scope>IDENTIFICATION</scope>
</reference>
<dbReference type="Gene3D" id="2.60.40.10">
    <property type="entry name" value="Immunoglobulins"/>
    <property type="match status" value="2"/>
</dbReference>
<proteinExistence type="predicted"/>
<protein>
    <recommendedName>
        <fullName evidence="1">Ig-like domain-containing protein</fullName>
    </recommendedName>
</protein>
<dbReference type="FunFam" id="2.60.40.10:FF:000022">
    <property type="entry name" value="Cardiac titin"/>
    <property type="match status" value="2"/>
</dbReference>
<dbReference type="SMART" id="SM00409">
    <property type="entry name" value="IG"/>
    <property type="match status" value="2"/>
</dbReference>
<name>A0A665T4L4_ECHNA</name>
<dbReference type="InterPro" id="IPR003598">
    <property type="entry name" value="Ig_sub2"/>
</dbReference>
<dbReference type="SMART" id="SM00408">
    <property type="entry name" value="IGc2"/>
    <property type="match status" value="2"/>
</dbReference>
<evidence type="ECO:0000313" key="3">
    <source>
        <dbReference type="Proteomes" id="UP000472264"/>
    </source>
</evidence>
<feature type="domain" description="Ig-like" evidence="1">
    <location>
        <begin position="138"/>
        <end position="228"/>
    </location>
</feature>
<dbReference type="AlphaFoldDB" id="A0A665T4L4"/>